<reference evidence="1" key="1">
    <citation type="submission" date="2022-08" db="UniProtKB">
        <authorList>
            <consortium name="EnsemblMetazoa"/>
        </authorList>
    </citation>
    <scope>IDENTIFICATION</scope>
    <source>
        <strain evidence="1">05x7-T-G4-1.051#20</strain>
    </source>
</reference>
<proteinExistence type="predicted"/>
<dbReference type="EnsemblMetazoa" id="G3486.2">
    <property type="protein sequence ID" value="G3486.2:cds"/>
    <property type="gene ID" value="G3486"/>
</dbReference>
<keyword evidence="2" id="KW-1185">Reference proteome</keyword>
<dbReference type="Proteomes" id="UP000005408">
    <property type="component" value="Unassembled WGS sequence"/>
</dbReference>
<organism evidence="1 2">
    <name type="scientific">Magallana gigas</name>
    <name type="common">Pacific oyster</name>
    <name type="synonym">Crassostrea gigas</name>
    <dbReference type="NCBI Taxonomy" id="29159"/>
    <lineage>
        <taxon>Eukaryota</taxon>
        <taxon>Metazoa</taxon>
        <taxon>Spiralia</taxon>
        <taxon>Lophotrochozoa</taxon>
        <taxon>Mollusca</taxon>
        <taxon>Bivalvia</taxon>
        <taxon>Autobranchia</taxon>
        <taxon>Pteriomorphia</taxon>
        <taxon>Ostreida</taxon>
        <taxon>Ostreoidea</taxon>
        <taxon>Ostreidae</taxon>
        <taxon>Magallana</taxon>
    </lineage>
</organism>
<sequence>MGDYDVSVRLLEYTRDRDCKCDGGFWGSCGECDVYFQICLQPLSPTQGRICQGNNQDDRVDDTHHFLFASALRGHDTYTWSNVNGQPTFQISVNVFDYDSIGDNDDLGVTSYTYRGNRPTVQTVTTTPGNKNMRYKIEKYGE</sequence>
<evidence type="ECO:0000313" key="2">
    <source>
        <dbReference type="Proteomes" id="UP000005408"/>
    </source>
</evidence>
<accession>A0A8W8ML69</accession>
<name>A0A8W8ML69_MAGGI</name>
<evidence type="ECO:0000313" key="1">
    <source>
        <dbReference type="EnsemblMetazoa" id="G3486.2:cds"/>
    </source>
</evidence>
<protein>
    <submittedName>
        <fullName evidence="1">Uncharacterized protein</fullName>
    </submittedName>
</protein>
<dbReference type="AlphaFoldDB" id="A0A8W8ML69"/>